<dbReference type="EMBL" id="AOID01000063">
    <property type="protein sequence ID" value="ELY63123.1"/>
    <property type="molecule type" value="Genomic_DNA"/>
</dbReference>
<feature type="domain" description="UspA" evidence="2">
    <location>
        <begin position="1"/>
        <end position="138"/>
    </location>
</feature>
<evidence type="ECO:0000259" key="2">
    <source>
        <dbReference type="Pfam" id="PF00582"/>
    </source>
</evidence>
<evidence type="ECO:0000313" key="3">
    <source>
        <dbReference type="EMBL" id="ELY63123.1"/>
    </source>
</evidence>
<dbReference type="PANTHER" id="PTHR46268:SF6">
    <property type="entry name" value="UNIVERSAL STRESS PROTEIN UP12"/>
    <property type="match status" value="1"/>
</dbReference>
<dbReference type="OrthoDB" id="105697at2157"/>
<dbReference type="PRINTS" id="PR01438">
    <property type="entry name" value="UNVRSLSTRESS"/>
</dbReference>
<proteinExistence type="inferred from homology"/>
<dbReference type="PANTHER" id="PTHR46268">
    <property type="entry name" value="STRESS RESPONSE PROTEIN NHAX"/>
    <property type="match status" value="1"/>
</dbReference>
<protein>
    <submittedName>
        <fullName evidence="3">UspA domain-containing protein</fullName>
    </submittedName>
</protein>
<gene>
    <name evidence="3" type="ORF">C489_19946</name>
</gene>
<dbReference type="SUPFAM" id="SSF52402">
    <property type="entry name" value="Adenine nucleotide alpha hydrolases-like"/>
    <property type="match status" value="2"/>
</dbReference>
<name>L9XR84_9EURY</name>
<feature type="domain" description="UspA" evidence="2">
    <location>
        <begin position="148"/>
        <end position="279"/>
    </location>
</feature>
<keyword evidence="4" id="KW-1185">Reference proteome</keyword>
<dbReference type="STRING" id="1227496.C489_19946"/>
<dbReference type="InterPro" id="IPR014729">
    <property type="entry name" value="Rossmann-like_a/b/a_fold"/>
</dbReference>
<reference evidence="3 4" key="1">
    <citation type="journal article" date="2014" name="PLoS Genet.">
        <title>Phylogenetically driven sequencing of extremely halophilic archaea reveals strategies for static and dynamic osmo-response.</title>
        <authorList>
            <person name="Becker E.A."/>
            <person name="Seitzer P.M."/>
            <person name="Tritt A."/>
            <person name="Larsen D."/>
            <person name="Krusor M."/>
            <person name="Yao A.I."/>
            <person name="Wu D."/>
            <person name="Madern D."/>
            <person name="Eisen J.A."/>
            <person name="Darling A.E."/>
            <person name="Facciotti M.T."/>
        </authorList>
    </citation>
    <scope>NUCLEOTIDE SEQUENCE [LARGE SCALE GENOMIC DNA]</scope>
    <source>
        <strain evidence="3 4">JCM 10478</strain>
    </source>
</reference>
<dbReference type="InterPro" id="IPR006015">
    <property type="entry name" value="Universal_stress_UspA"/>
</dbReference>
<evidence type="ECO:0000256" key="1">
    <source>
        <dbReference type="ARBA" id="ARBA00008791"/>
    </source>
</evidence>
<dbReference type="PATRIC" id="fig|1227496.3.peg.3996"/>
<dbReference type="AlphaFoldDB" id="L9XR84"/>
<comment type="similarity">
    <text evidence="1">Belongs to the universal stress protein A family.</text>
</comment>
<evidence type="ECO:0000313" key="4">
    <source>
        <dbReference type="Proteomes" id="UP000011632"/>
    </source>
</evidence>
<organism evidence="3 4">
    <name type="scientific">Natrinema versiforme JCM 10478</name>
    <dbReference type="NCBI Taxonomy" id="1227496"/>
    <lineage>
        <taxon>Archaea</taxon>
        <taxon>Methanobacteriati</taxon>
        <taxon>Methanobacteriota</taxon>
        <taxon>Stenosarchaea group</taxon>
        <taxon>Halobacteria</taxon>
        <taxon>Halobacteriales</taxon>
        <taxon>Natrialbaceae</taxon>
        <taxon>Natrinema</taxon>
    </lineage>
</organism>
<comment type="caution">
    <text evidence="3">The sequence shown here is derived from an EMBL/GenBank/DDBJ whole genome shotgun (WGS) entry which is preliminary data.</text>
</comment>
<dbReference type="Proteomes" id="UP000011632">
    <property type="component" value="Unassembled WGS sequence"/>
</dbReference>
<accession>L9XR84</accession>
<dbReference type="CDD" id="cd00293">
    <property type="entry name" value="USP-like"/>
    <property type="match status" value="2"/>
</dbReference>
<dbReference type="InterPro" id="IPR006016">
    <property type="entry name" value="UspA"/>
</dbReference>
<dbReference type="Gene3D" id="3.40.50.620">
    <property type="entry name" value="HUPs"/>
    <property type="match status" value="2"/>
</dbReference>
<sequence length="282" mass="29979">MYDRILVPVDGSDSATVALDHALEIAADHDATVTLLYVADTNEPSQTRIGTDVVDVLVREGEEIVSDARERAADRDVPATTDVVQGGPADAIVDYAERKDVDLVAMGTHGRDGLEGYVIGSVAERVVNAAPMPVLTVRATDDTPTYPYESVLVPSDGSDHAGIALELGADTATRNDATVHILTVLEEQLFGSLIDRTDREDRAVDLLADAESTVTDLGVDDVVTAVETGSVPDQITTYADREGIDLVVMGTHGRTGLDEHFLGSITERVLRSASSPVLTTNR</sequence>
<dbReference type="Pfam" id="PF00582">
    <property type="entry name" value="Usp"/>
    <property type="match status" value="2"/>
</dbReference>
<dbReference type="RefSeq" id="WP_006433087.1">
    <property type="nucleotide sequence ID" value="NZ_AOID01000063.1"/>
</dbReference>